<sequence length="214" mass="23908">MVENVSEGLEKMTDRVEHMAEDIVTGKEFKKTVDGVEHMAEDVVTGKGLKTITDGVEHMAEDIVVEAEGLEKMADKVEHKAEDVVKNFTGRSFKGAANFIENAAEKRSLTVRSSIDQFRHQPLQVPRLLDFLEEVDQKLQTVEDVAEGLEKLADKVEHMAEDIGEKLPEGSSLKRVATLIEDASEKVELAAHLTDTAIDKYPMYFLLQENPEVD</sequence>
<dbReference type="AlphaFoldDB" id="A0A803LUT6"/>
<evidence type="ECO:0000313" key="2">
    <source>
        <dbReference type="Proteomes" id="UP000596660"/>
    </source>
</evidence>
<name>A0A803LUT6_CHEQI</name>
<dbReference type="Gramene" id="AUR62018980-RA">
    <property type="protein sequence ID" value="AUR62018980-RA:cds"/>
    <property type="gene ID" value="AUR62018980"/>
</dbReference>
<accession>A0A803LUT6</accession>
<dbReference type="PANTHER" id="PTHR33735:SF14">
    <property type="entry name" value="PHAGE CAPSID SCAFFOLDING PROTEIN (GPO) SERINE PEPTIDASE"/>
    <property type="match status" value="1"/>
</dbReference>
<dbReference type="EnsemblPlants" id="AUR62018980-RA">
    <property type="protein sequence ID" value="AUR62018980-RA:cds"/>
    <property type="gene ID" value="AUR62018980"/>
</dbReference>
<dbReference type="Proteomes" id="UP000596660">
    <property type="component" value="Unplaced"/>
</dbReference>
<evidence type="ECO:0000313" key="1">
    <source>
        <dbReference type="EnsemblPlants" id="AUR62018980-RA:cds"/>
    </source>
</evidence>
<protein>
    <submittedName>
        <fullName evidence="1">Uncharacterized protein</fullName>
    </submittedName>
</protein>
<reference evidence="1" key="1">
    <citation type="journal article" date="2017" name="Nature">
        <title>The genome of Chenopodium quinoa.</title>
        <authorList>
            <person name="Jarvis D.E."/>
            <person name="Ho Y.S."/>
            <person name="Lightfoot D.J."/>
            <person name="Schmoeckel S.M."/>
            <person name="Li B."/>
            <person name="Borm T.J.A."/>
            <person name="Ohyanagi H."/>
            <person name="Mineta K."/>
            <person name="Michell C.T."/>
            <person name="Saber N."/>
            <person name="Kharbatia N.M."/>
            <person name="Rupper R.R."/>
            <person name="Sharp A.R."/>
            <person name="Dally N."/>
            <person name="Boughton B.A."/>
            <person name="Woo Y.H."/>
            <person name="Gao G."/>
            <person name="Schijlen E.G.W.M."/>
            <person name="Guo X."/>
            <person name="Momin A.A."/>
            <person name="Negrao S."/>
            <person name="Al-Babili S."/>
            <person name="Gehring C."/>
            <person name="Roessner U."/>
            <person name="Jung C."/>
            <person name="Murphy K."/>
            <person name="Arold S.T."/>
            <person name="Gojobori T."/>
            <person name="van der Linden C.G."/>
            <person name="van Loo E.N."/>
            <person name="Jellen E.N."/>
            <person name="Maughan P.J."/>
            <person name="Tester M."/>
        </authorList>
    </citation>
    <scope>NUCLEOTIDE SEQUENCE [LARGE SCALE GENOMIC DNA]</scope>
    <source>
        <strain evidence="1">cv. PI 614886</strain>
    </source>
</reference>
<organism evidence="1 2">
    <name type="scientific">Chenopodium quinoa</name>
    <name type="common">Quinoa</name>
    <dbReference type="NCBI Taxonomy" id="63459"/>
    <lineage>
        <taxon>Eukaryota</taxon>
        <taxon>Viridiplantae</taxon>
        <taxon>Streptophyta</taxon>
        <taxon>Embryophyta</taxon>
        <taxon>Tracheophyta</taxon>
        <taxon>Spermatophyta</taxon>
        <taxon>Magnoliopsida</taxon>
        <taxon>eudicotyledons</taxon>
        <taxon>Gunneridae</taxon>
        <taxon>Pentapetalae</taxon>
        <taxon>Caryophyllales</taxon>
        <taxon>Chenopodiaceae</taxon>
        <taxon>Chenopodioideae</taxon>
        <taxon>Atripliceae</taxon>
        <taxon>Chenopodium</taxon>
    </lineage>
</organism>
<proteinExistence type="predicted"/>
<reference evidence="1" key="2">
    <citation type="submission" date="2021-03" db="UniProtKB">
        <authorList>
            <consortium name="EnsemblPlants"/>
        </authorList>
    </citation>
    <scope>IDENTIFICATION</scope>
</reference>
<keyword evidence="2" id="KW-1185">Reference proteome</keyword>
<dbReference type="PANTHER" id="PTHR33735">
    <property type="entry name" value="EXPRESSED PROTEIN"/>
    <property type="match status" value="1"/>
</dbReference>